<feature type="compositionally biased region" description="Low complexity" evidence="1">
    <location>
        <begin position="205"/>
        <end position="214"/>
    </location>
</feature>
<evidence type="ECO:0008006" key="4">
    <source>
        <dbReference type="Google" id="ProtNLM"/>
    </source>
</evidence>
<dbReference type="OMA" id="QEHITIN"/>
<dbReference type="InParanoid" id="A0A0D1D1W1"/>
<dbReference type="EMBL" id="CM003140">
    <property type="protein sequence ID" value="KIS72378.1"/>
    <property type="molecule type" value="Genomic_DNA"/>
</dbReference>
<feature type="compositionally biased region" description="Low complexity" evidence="1">
    <location>
        <begin position="715"/>
        <end position="726"/>
    </location>
</feature>
<sequence>MTPNPVDVRLPCFEGLLILNRAILSEGPQTSNGTAWTETWCSLEDGKLLVYKDRTAAIISPEHTSAVIDIGSFACVQLSTASPEHGCELVLSTALPESNKLSRLFQPKSALSLNRLHLDSPHDDSSYEPPSRTSTTSFGRASFQSRPPTVSELSTLPTNVIAHGQQSTRSKPWSKISSGPRKFYSKVSSASNGSSRFDQDPAFRSDSTPSSRSSIADTRASTDLASIGDASPCTTFSTGFSHNPERVVIRATTPTILRSWSNAFALTIKMHNEIGSPPPPMPEPPKRVSTRPSLGNLPGFRTRASQPQGRAFPSQEASYGACVEDAPPKVARKRQSSSTSFSPALRDSQNPQNQTDDDSSVPVQYTRCPAFKEQGESVANLEHVIASERLDHSLDTSNGSLYSHSHTFGPHDTKRWQSTRSYKRSNSTTSSPLLCSAADMLPINRRNSVSVAHLLSYRTNAGPTAESFDTSFDDTSPCLRSSNRTATRPHNVGITEALLVQNGCKLTPKGTLPASRHRRSGSLLQFGPSRILAWKDSFTPIESSAPTDTTARLRLKVNQGKVNESSQASGSSDGQLQNQTVKRFPRFVSLRSLTASRPNGKEDPIGSNARHDVSRWSSSTSEPRESQDILNSRTTTLNPKKTKGKPRTASLLTITKNTINSLRQKSSPRQQVGSVSEACPAQDDVGGEDCQGAGAKIPILTCDPSSELVTPTHEASASASASSGQSQSQMQSAVFGAAIRAGGRLPVSIADEIHRSEAAAEECTADADATLPEEMVRLKLDPAYDEGDYGDCLPSVRVERILPPEQIIKTFDELRAASTTPATSSGEWLDANRGRDSLDWGAAVAGFRRPSLRLAASQTFQTHATGARLRSISTRHWNASDTRLCELVSADTDKALSQPRLSADAARPPHSLPAPPRALKRRPRSPHLHLIPPVPSKCSFAHRNSSPHVDPATTTAQLTPQTLTVPPASRSPPRRLGTPVSKSNKLSLTA</sequence>
<dbReference type="KEGG" id="uma:UMAG_00782"/>
<feature type="compositionally biased region" description="Polar residues" evidence="1">
    <location>
        <begin position="980"/>
        <end position="990"/>
    </location>
</feature>
<dbReference type="eggNOG" id="ENOG502R38R">
    <property type="taxonomic scope" value="Eukaryota"/>
</dbReference>
<organism evidence="2 3">
    <name type="scientific">Mycosarcoma maydis</name>
    <name type="common">Corn smut fungus</name>
    <name type="synonym">Ustilago maydis</name>
    <dbReference type="NCBI Taxonomy" id="5270"/>
    <lineage>
        <taxon>Eukaryota</taxon>
        <taxon>Fungi</taxon>
        <taxon>Dikarya</taxon>
        <taxon>Basidiomycota</taxon>
        <taxon>Ustilaginomycotina</taxon>
        <taxon>Ustilaginomycetes</taxon>
        <taxon>Ustilaginales</taxon>
        <taxon>Ustilaginaceae</taxon>
        <taxon>Mycosarcoma</taxon>
    </lineage>
</organism>
<protein>
    <recommendedName>
        <fullName evidence="4">PH domain-containing protein</fullName>
    </recommendedName>
</protein>
<feature type="compositionally biased region" description="Polar residues" evidence="1">
    <location>
        <begin position="560"/>
        <end position="581"/>
    </location>
</feature>
<feature type="region of interest" description="Disordered" evidence="1">
    <location>
        <begin position="707"/>
        <end position="726"/>
    </location>
</feature>
<dbReference type="VEuPathDB" id="FungiDB:UMAG_00782"/>
<feature type="compositionally biased region" description="Low complexity" evidence="1">
    <location>
        <begin position="951"/>
        <end position="964"/>
    </location>
</feature>
<feature type="compositionally biased region" description="Polar residues" evidence="1">
    <location>
        <begin position="186"/>
        <end position="196"/>
    </location>
</feature>
<feature type="region of interest" description="Disordered" evidence="1">
    <location>
        <begin position="898"/>
        <end position="990"/>
    </location>
</feature>
<evidence type="ECO:0000256" key="1">
    <source>
        <dbReference type="SAM" id="MobiDB-lite"/>
    </source>
</evidence>
<feature type="compositionally biased region" description="Polar residues" evidence="1">
    <location>
        <begin position="336"/>
        <end position="354"/>
    </location>
</feature>
<gene>
    <name evidence="2" type="ORF">UMAG_00782</name>
</gene>
<feature type="region of interest" description="Disordered" evidence="1">
    <location>
        <begin position="272"/>
        <end position="362"/>
    </location>
</feature>
<keyword evidence="3" id="KW-1185">Reference proteome</keyword>
<feature type="compositionally biased region" description="Polar residues" evidence="1">
    <location>
        <begin position="131"/>
        <end position="177"/>
    </location>
</feature>
<dbReference type="AlphaFoldDB" id="A0A0D1D1W1"/>
<accession>A0A0D1D1W1</accession>
<dbReference type="GeneID" id="23561989"/>
<reference evidence="2 3" key="1">
    <citation type="journal article" date="2006" name="Nature">
        <title>Insights from the genome of the biotrophic fungal plant pathogen Ustilago maydis.</title>
        <authorList>
            <person name="Kamper J."/>
            <person name="Kahmann R."/>
            <person name="Bolker M."/>
            <person name="Ma L.J."/>
            <person name="Brefort T."/>
            <person name="Saville B.J."/>
            <person name="Banuett F."/>
            <person name="Kronstad J.W."/>
            <person name="Gold S.E."/>
            <person name="Muller O."/>
            <person name="Perlin M.H."/>
            <person name="Wosten H.A."/>
            <person name="de Vries R."/>
            <person name="Ruiz-Herrera J."/>
            <person name="Reynaga-Pena C.G."/>
            <person name="Snetselaar K."/>
            <person name="McCann M."/>
            <person name="Perez-Martin J."/>
            <person name="Feldbrugge M."/>
            <person name="Basse C.W."/>
            <person name="Steinberg G."/>
            <person name="Ibeas J.I."/>
            <person name="Holloman W."/>
            <person name="Guzman P."/>
            <person name="Farman M."/>
            <person name="Stajich J.E."/>
            <person name="Sentandreu R."/>
            <person name="Gonzalez-Prieto J.M."/>
            <person name="Kennell J.C."/>
            <person name="Molina L."/>
            <person name="Schirawski J."/>
            <person name="Mendoza-Mendoza A."/>
            <person name="Greilinger D."/>
            <person name="Munch K."/>
            <person name="Rossel N."/>
            <person name="Scherer M."/>
            <person name="Vranes M."/>
            <person name="Ladendorf O."/>
            <person name="Vincon V."/>
            <person name="Fuchs U."/>
            <person name="Sandrock B."/>
            <person name="Meng S."/>
            <person name="Ho E.C."/>
            <person name="Cahill M.J."/>
            <person name="Boyce K.J."/>
            <person name="Klose J."/>
            <person name="Klosterman S.J."/>
            <person name="Deelstra H.J."/>
            <person name="Ortiz-Castellanos L."/>
            <person name="Li W."/>
            <person name="Sanchez-Alonso P."/>
            <person name="Schreier P.H."/>
            <person name="Hauser-Hahn I."/>
            <person name="Vaupel M."/>
            <person name="Koopmann E."/>
            <person name="Friedrich G."/>
            <person name="Voss H."/>
            <person name="Schluter T."/>
            <person name="Margolis J."/>
            <person name="Platt D."/>
            <person name="Swimmer C."/>
            <person name="Gnirke A."/>
            <person name="Chen F."/>
            <person name="Vysotskaia V."/>
            <person name="Mannhaupt G."/>
            <person name="Guldener U."/>
            <person name="Munsterkotter M."/>
            <person name="Haase D."/>
            <person name="Oesterheld M."/>
            <person name="Mewes H.W."/>
            <person name="Mauceli E.W."/>
            <person name="DeCaprio D."/>
            <person name="Wade C.M."/>
            <person name="Butler J."/>
            <person name="Young S."/>
            <person name="Jaffe D.B."/>
            <person name="Calvo S."/>
            <person name="Nusbaum C."/>
            <person name="Galagan J."/>
            <person name="Birren B.W."/>
        </authorList>
    </citation>
    <scope>NUCLEOTIDE SEQUENCE [LARGE SCALE GENOMIC DNA]</scope>
    <source>
        <strain evidence="3">DSM 14603 / FGSC 9021 / UM521</strain>
    </source>
</reference>
<dbReference type="OrthoDB" id="2555981at2759"/>
<proteinExistence type="predicted"/>
<feature type="compositionally biased region" description="Basic and acidic residues" evidence="1">
    <location>
        <begin position="599"/>
        <end position="614"/>
    </location>
</feature>
<feature type="compositionally biased region" description="Polar residues" evidence="1">
    <location>
        <begin position="215"/>
        <end position="224"/>
    </location>
</feature>
<feature type="region of interest" description="Disordered" evidence="1">
    <location>
        <begin position="116"/>
        <end position="228"/>
    </location>
</feature>
<evidence type="ECO:0000313" key="2">
    <source>
        <dbReference type="EMBL" id="KIS72378.1"/>
    </source>
</evidence>
<feature type="region of interest" description="Disordered" evidence="1">
    <location>
        <begin position="559"/>
        <end position="646"/>
    </location>
</feature>
<dbReference type="RefSeq" id="XP_011386556.1">
    <property type="nucleotide sequence ID" value="XM_011388254.1"/>
</dbReference>
<feature type="compositionally biased region" description="Basic residues" evidence="1">
    <location>
        <begin position="918"/>
        <end position="927"/>
    </location>
</feature>
<name>A0A0D1D1W1_MYCMD</name>
<feature type="compositionally biased region" description="Basic and acidic residues" evidence="1">
    <location>
        <begin position="116"/>
        <end position="125"/>
    </location>
</feature>
<dbReference type="Proteomes" id="UP000000561">
    <property type="component" value="Chromosome 1"/>
</dbReference>
<evidence type="ECO:0000313" key="3">
    <source>
        <dbReference type="Proteomes" id="UP000000561"/>
    </source>
</evidence>
<feature type="compositionally biased region" description="Polar residues" evidence="1">
    <location>
        <begin position="628"/>
        <end position="639"/>
    </location>
</feature>